<keyword evidence="2" id="KW-1185">Reference proteome</keyword>
<dbReference type="EMBL" id="CP003539">
    <property type="protein sequence ID" value="AFX99292.1"/>
    <property type="molecule type" value="Genomic_DNA"/>
</dbReference>
<gene>
    <name evidence="1" type="ORF">A1OE_1114</name>
</gene>
<name>K7YP31_9PROT</name>
<reference evidence="1 2" key="1">
    <citation type="journal article" date="2012" name="Proc. Natl. Acad. Sci. U.S.A.">
        <title>Genome streamlining and chemical defense in a coral reef symbiosis.</title>
        <authorList>
            <person name="Kwan J.C."/>
            <person name="Donia M.S."/>
            <person name="Han A.W."/>
            <person name="Hirose E."/>
            <person name="Haygood M.G."/>
            <person name="Schmidt E.W."/>
        </authorList>
    </citation>
    <scope>NUCLEOTIDE SEQUENCE [LARGE SCALE GENOMIC DNA]</scope>
    <source>
        <strain evidence="1 2">L2</strain>
    </source>
</reference>
<protein>
    <submittedName>
        <fullName evidence="1">Uncharacterized protein</fullName>
    </submittedName>
</protein>
<sequence length="39" mass="4646">MLLRRKLKIFNVFIGNHNNFLLIIVSVKTHFSIKVKFLC</sequence>
<dbReference type="AlphaFoldDB" id="K7YP31"/>
<proteinExistence type="predicted"/>
<accession>K7YP31</accession>
<dbReference type="HOGENOM" id="CLU_3306459_0_0_5"/>
<dbReference type="KEGG" id="thal:A1OE_1114"/>
<organism evidence="1 2">
    <name type="scientific">Candidatus Endolissoclinum faulkneri L2</name>
    <dbReference type="NCBI Taxonomy" id="1193729"/>
    <lineage>
        <taxon>Bacteria</taxon>
        <taxon>Pseudomonadati</taxon>
        <taxon>Pseudomonadota</taxon>
        <taxon>Alphaproteobacteria</taxon>
        <taxon>Rhodospirillales</taxon>
        <taxon>Rhodospirillaceae</taxon>
        <taxon>Candidatus Endolissoclinum</taxon>
    </lineage>
</organism>
<evidence type="ECO:0000313" key="2">
    <source>
        <dbReference type="Proteomes" id="UP000010077"/>
    </source>
</evidence>
<evidence type="ECO:0000313" key="1">
    <source>
        <dbReference type="EMBL" id="AFX99292.1"/>
    </source>
</evidence>
<dbReference type="Proteomes" id="UP000010077">
    <property type="component" value="Chromosome"/>
</dbReference>